<evidence type="ECO:0000313" key="1">
    <source>
        <dbReference type="EMBL" id="MXN16367.1"/>
    </source>
</evidence>
<reference evidence="1 2" key="1">
    <citation type="submission" date="2019-12" db="EMBL/GenBank/DDBJ databases">
        <authorList>
            <person name="Li M."/>
        </authorList>
    </citation>
    <scope>NUCLEOTIDE SEQUENCE [LARGE SCALE GENOMIC DNA]</scope>
    <source>
        <strain evidence="1 2">GBMRC 2024</strain>
    </source>
</reference>
<dbReference type="RefSeq" id="WP_160890911.1">
    <property type="nucleotide sequence ID" value="NZ_WUMU01000001.1"/>
</dbReference>
<keyword evidence="2" id="KW-1185">Reference proteome</keyword>
<gene>
    <name evidence="1" type="ORF">GR170_00855</name>
</gene>
<name>A0A6L7FZ23_9RHOB</name>
<evidence type="ECO:0000313" key="2">
    <source>
        <dbReference type="Proteomes" id="UP000477911"/>
    </source>
</evidence>
<sequence length="131" mass="14607">MSRLANAPAVHFDLEPFRAFATRELGQTLLSPAGVCMNPACSCPFVPCRPWQAYCSDTCRKADEAEMRRVGQRAAPALLAWRLGKYEIRDEALRDLSRAGRRYIGQLQTEWLTSRQNRAQAAKSPGRGPGL</sequence>
<protein>
    <submittedName>
        <fullName evidence="1">Uncharacterized protein</fullName>
    </submittedName>
</protein>
<organism evidence="1 2">
    <name type="scientific">Pseudooceanicola albus</name>
    <dbReference type="NCBI Taxonomy" id="2692189"/>
    <lineage>
        <taxon>Bacteria</taxon>
        <taxon>Pseudomonadati</taxon>
        <taxon>Pseudomonadota</taxon>
        <taxon>Alphaproteobacteria</taxon>
        <taxon>Rhodobacterales</taxon>
        <taxon>Paracoccaceae</taxon>
        <taxon>Pseudooceanicola</taxon>
    </lineage>
</organism>
<dbReference type="Proteomes" id="UP000477911">
    <property type="component" value="Unassembled WGS sequence"/>
</dbReference>
<accession>A0A6L7FZ23</accession>
<dbReference type="EMBL" id="WUMU01000001">
    <property type="protein sequence ID" value="MXN16367.1"/>
    <property type="molecule type" value="Genomic_DNA"/>
</dbReference>
<comment type="caution">
    <text evidence="1">The sequence shown here is derived from an EMBL/GenBank/DDBJ whole genome shotgun (WGS) entry which is preliminary data.</text>
</comment>
<proteinExistence type="predicted"/>
<dbReference type="AlphaFoldDB" id="A0A6L7FZ23"/>